<evidence type="ECO:0000256" key="2">
    <source>
        <dbReference type="ARBA" id="ARBA00022857"/>
    </source>
</evidence>
<dbReference type="FunFam" id="1.10.3730.10:FF:000001">
    <property type="entry name" value="Pyrroline-5-carboxylate reductase"/>
    <property type="match status" value="1"/>
</dbReference>
<accession>A0A6J7FGW9</accession>
<dbReference type="EMBL" id="CAEZYH010000037">
    <property type="protein sequence ID" value="CAB4720642.1"/>
    <property type="molecule type" value="Genomic_DNA"/>
</dbReference>
<reference evidence="9" key="1">
    <citation type="submission" date="2020-05" db="EMBL/GenBank/DDBJ databases">
        <authorList>
            <person name="Chiriac C."/>
            <person name="Salcher M."/>
            <person name="Ghai R."/>
            <person name="Kavagutti S V."/>
        </authorList>
    </citation>
    <scope>NUCLEOTIDE SEQUENCE</scope>
</reference>
<dbReference type="InterPro" id="IPR036291">
    <property type="entry name" value="NAD(P)-bd_dom_sf"/>
</dbReference>
<evidence type="ECO:0000313" key="10">
    <source>
        <dbReference type="EMBL" id="CAB5022614.1"/>
    </source>
</evidence>
<dbReference type="GO" id="GO:0055129">
    <property type="term" value="P:L-proline biosynthetic process"/>
    <property type="evidence" value="ECO:0007669"/>
    <property type="project" value="TreeGrafter"/>
</dbReference>
<dbReference type="EMBL" id="CAFBMF010000020">
    <property type="protein sequence ID" value="CAB4892745.1"/>
    <property type="molecule type" value="Genomic_DNA"/>
</dbReference>
<dbReference type="Pfam" id="PF03807">
    <property type="entry name" value="F420_oxidored"/>
    <property type="match status" value="1"/>
</dbReference>
<evidence type="ECO:0000259" key="5">
    <source>
        <dbReference type="Pfam" id="PF14748"/>
    </source>
</evidence>
<feature type="domain" description="Pyrroline-5-carboxylate reductase catalytic N-terminal" evidence="4">
    <location>
        <begin position="10"/>
        <end position="98"/>
    </location>
</feature>
<protein>
    <submittedName>
        <fullName evidence="9">Unannotated protein</fullName>
    </submittedName>
</protein>
<evidence type="ECO:0000256" key="1">
    <source>
        <dbReference type="ARBA" id="ARBA00005525"/>
    </source>
</evidence>
<dbReference type="EMBL" id="CAFBLJ010000045">
    <property type="protein sequence ID" value="CAB4870903.1"/>
    <property type="molecule type" value="Genomic_DNA"/>
</dbReference>
<keyword evidence="3" id="KW-0560">Oxidoreductase</keyword>
<dbReference type="NCBIfam" id="TIGR00112">
    <property type="entry name" value="proC"/>
    <property type="match status" value="1"/>
</dbReference>
<dbReference type="InterPro" id="IPR000304">
    <property type="entry name" value="Pyrroline-COOH_reductase"/>
</dbReference>
<dbReference type="Gene3D" id="1.10.3730.10">
    <property type="entry name" value="ProC C-terminal domain-like"/>
    <property type="match status" value="1"/>
</dbReference>
<evidence type="ECO:0000313" key="6">
    <source>
        <dbReference type="EMBL" id="CAB4720642.1"/>
    </source>
</evidence>
<proteinExistence type="inferred from homology"/>
<sequence length="268" mass="26318">MSNTSGSSTLAIIGGGNMGAALAGGLLASGFVSPSELVIVEVIAARREQLTTMFPGVTISPLITPCGSAVIAVKPPDVPAASQSAVTAGATRVLSIAAGVTIKTLEAACGAGVAVIRAMPNTPALVGEGASAIAGGAHAKEVDIAWAEAVLGSVGLVVRVPETQLDVVTGLAGSGPAYLFLVAEALMDAGVASGLPRATAETLVRQLFVGSAKLLAQGEAPADLRASVTSPGGTTAAGVSVLETEAVRAAFIQAVKAATDRSRELGNR</sequence>
<name>A0A6J7FGW9_9ZZZZ</name>
<dbReference type="SUPFAM" id="SSF51735">
    <property type="entry name" value="NAD(P)-binding Rossmann-fold domains"/>
    <property type="match status" value="1"/>
</dbReference>
<dbReference type="SUPFAM" id="SSF48179">
    <property type="entry name" value="6-phosphogluconate dehydrogenase C-terminal domain-like"/>
    <property type="match status" value="1"/>
</dbReference>
<dbReference type="GO" id="GO:0004735">
    <property type="term" value="F:pyrroline-5-carboxylate reductase activity"/>
    <property type="evidence" value="ECO:0007669"/>
    <property type="project" value="InterPro"/>
</dbReference>
<gene>
    <name evidence="6" type="ORF">UFOPK2658_00998</name>
    <name evidence="7" type="ORF">UFOPK2880_00442</name>
    <name evidence="8" type="ORF">UFOPK3304_00993</name>
    <name evidence="9" type="ORF">UFOPK3494_00486</name>
    <name evidence="10" type="ORF">UFOPK4134_00367</name>
</gene>
<evidence type="ECO:0000313" key="7">
    <source>
        <dbReference type="EMBL" id="CAB4765504.1"/>
    </source>
</evidence>
<evidence type="ECO:0000313" key="8">
    <source>
        <dbReference type="EMBL" id="CAB4870903.1"/>
    </source>
</evidence>
<dbReference type="PIRSF" id="PIRSF000193">
    <property type="entry name" value="Pyrrol-5-carb_rd"/>
    <property type="match status" value="1"/>
</dbReference>
<feature type="domain" description="Pyrroline-5-carboxylate reductase dimerisation" evidence="5">
    <location>
        <begin position="162"/>
        <end position="265"/>
    </location>
</feature>
<dbReference type="EMBL" id="CAFBPS010000014">
    <property type="protein sequence ID" value="CAB5022614.1"/>
    <property type="molecule type" value="Genomic_DNA"/>
</dbReference>
<dbReference type="InterPro" id="IPR053790">
    <property type="entry name" value="P5CR-like_CS"/>
</dbReference>
<dbReference type="PROSITE" id="PS00521">
    <property type="entry name" value="P5CR"/>
    <property type="match status" value="1"/>
</dbReference>
<keyword evidence="2" id="KW-0521">NADP</keyword>
<dbReference type="AlphaFoldDB" id="A0A6J7FGW9"/>
<dbReference type="InterPro" id="IPR008927">
    <property type="entry name" value="6-PGluconate_DH-like_C_sf"/>
</dbReference>
<evidence type="ECO:0000256" key="3">
    <source>
        <dbReference type="ARBA" id="ARBA00023002"/>
    </source>
</evidence>
<dbReference type="PANTHER" id="PTHR11645">
    <property type="entry name" value="PYRROLINE-5-CARBOXYLATE REDUCTASE"/>
    <property type="match status" value="1"/>
</dbReference>
<dbReference type="PANTHER" id="PTHR11645:SF0">
    <property type="entry name" value="PYRROLINE-5-CARBOXYLATE REDUCTASE 3"/>
    <property type="match status" value="1"/>
</dbReference>
<dbReference type="HAMAP" id="MF_01925">
    <property type="entry name" value="P5C_reductase"/>
    <property type="match status" value="1"/>
</dbReference>
<evidence type="ECO:0000313" key="9">
    <source>
        <dbReference type="EMBL" id="CAB4892745.1"/>
    </source>
</evidence>
<dbReference type="InterPro" id="IPR028939">
    <property type="entry name" value="P5C_Rdtase_cat_N"/>
</dbReference>
<organism evidence="9">
    <name type="scientific">freshwater metagenome</name>
    <dbReference type="NCBI Taxonomy" id="449393"/>
    <lineage>
        <taxon>unclassified sequences</taxon>
        <taxon>metagenomes</taxon>
        <taxon>ecological metagenomes</taxon>
    </lineage>
</organism>
<dbReference type="Pfam" id="PF14748">
    <property type="entry name" value="P5CR_dimer"/>
    <property type="match status" value="1"/>
</dbReference>
<dbReference type="Gene3D" id="3.40.50.720">
    <property type="entry name" value="NAD(P)-binding Rossmann-like Domain"/>
    <property type="match status" value="1"/>
</dbReference>
<dbReference type="EMBL" id="CAEZZP010000016">
    <property type="protein sequence ID" value="CAB4765504.1"/>
    <property type="molecule type" value="Genomic_DNA"/>
</dbReference>
<comment type="similarity">
    <text evidence="1">Belongs to the pyrroline-5-carboxylate reductase family.</text>
</comment>
<evidence type="ECO:0000259" key="4">
    <source>
        <dbReference type="Pfam" id="PF03807"/>
    </source>
</evidence>
<dbReference type="InterPro" id="IPR029036">
    <property type="entry name" value="P5CR_dimer"/>
</dbReference>